<comment type="caution">
    <text evidence="1">The sequence shown here is derived from an EMBL/GenBank/DDBJ whole genome shotgun (WGS) entry which is preliminary data.</text>
</comment>
<dbReference type="Proteomes" id="UP000814033">
    <property type="component" value="Unassembled WGS sequence"/>
</dbReference>
<evidence type="ECO:0000313" key="1">
    <source>
        <dbReference type="EMBL" id="KAI0050413.1"/>
    </source>
</evidence>
<reference evidence="1" key="2">
    <citation type="journal article" date="2022" name="New Phytol.">
        <title>Evolutionary transition to the ectomycorrhizal habit in the genomes of a hyperdiverse lineage of mushroom-forming fungi.</title>
        <authorList>
            <person name="Looney B."/>
            <person name="Miyauchi S."/>
            <person name="Morin E."/>
            <person name="Drula E."/>
            <person name="Courty P.E."/>
            <person name="Kohler A."/>
            <person name="Kuo A."/>
            <person name="LaButti K."/>
            <person name="Pangilinan J."/>
            <person name="Lipzen A."/>
            <person name="Riley R."/>
            <person name="Andreopoulos W."/>
            <person name="He G."/>
            <person name="Johnson J."/>
            <person name="Nolan M."/>
            <person name="Tritt A."/>
            <person name="Barry K.W."/>
            <person name="Grigoriev I.V."/>
            <person name="Nagy L.G."/>
            <person name="Hibbett D."/>
            <person name="Henrissat B."/>
            <person name="Matheny P.B."/>
            <person name="Labbe J."/>
            <person name="Martin F.M."/>
        </authorList>
    </citation>
    <scope>NUCLEOTIDE SEQUENCE</scope>
    <source>
        <strain evidence="1">FP105234-sp</strain>
    </source>
</reference>
<reference evidence="1" key="1">
    <citation type="submission" date="2021-02" db="EMBL/GenBank/DDBJ databases">
        <authorList>
            <consortium name="DOE Joint Genome Institute"/>
            <person name="Ahrendt S."/>
            <person name="Looney B.P."/>
            <person name="Miyauchi S."/>
            <person name="Morin E."/>
            <person name="Drula E."/>
            <person name="Courty P.E."/>
            <person name="Chicoki N."/>
            <person name="Fauchery L."/>
            <person name="Kohler A."/>
            <person name="Kuo A."/>
            <person name="Labutti K."/>
            <person name="Pangilinan J."/>
            <person name="Lipzen A."/>
            <person name="Riley R."/>
            <person name="Andreopoulos W."/>
            <person name="He G."/>
            <person name="Johnson J."/>
            <person name="Barry K.W."/>
            <person name="Grigoriev I.V."/>
            <person name="Nagy L."/>
            <person name="Hibbett D."/>
            <person name="Henrissat B."/>
            <person name="Matheny P.B."/>
            <person name="Labbe J."/>
            <person name="Martin F."/>
        </authorList>
    </citation>
    <scope>NUCLEOTIDE SEQUENCE</scope>
    <source>
        <strain evidence="1">FP105234-sp</strain>
    </source>
</reference>
<sequence>MPRGRNRRGRGSFRGHRGGVSFRGRDPRAERAKGGPNFVPGRPSLTKTGPHLFSGSLAAAVECH</sequence>
<protein>
    <submittedName>
        <fullName evidence="1">Uncharacterized protein</fullName>
    </submittedName>
</protein>
<evidence type="ECO:0000313" key="2">
    <source>
        <dbReference type="Proteomes" id="UP000814033"/>
    </source>
</evidence>
<name>A0ACB8S1U1_9AGAM</name>
<gene>
    <name evidence="1" type="ORF">FA95DRAFT_1555745</name>
</gene>
<keyword evidence="2" id="KW-1185">Reference proteome</keyword>
<accession>A0ACB8S1U1</accession>
<proteinExistence type="predicted"/>
<dbReference type="EMBL" id="MU275862">
    <property type="protein sequence ID" value="KAI0050413.1"/>
    <property type="molecule type" value="Genomic_DNA"/>
</dbReference>
<organism evidence="1 2">
    <name type="scientific">Auriscalpium vulgare</name>
    <dbReference type="NCBI Taxonomy" id="40419"/>
    <lineage>
        <taxon>Eukaryota</taxon>
        <taxon>Fungi</taxon>
        <taxon>Dikarya</taxon>
        <taxon>Basidiomycota</taxon>
        <taxon>Agaricomycotina</taxon>
        <taxon>Agaricomycetes</taxon>
        <taxon>Russulales</taxon>
        <taxon>Auriscalpiaceae</taxon>
        <taxon>Auriscalpium</taxon>
    </lineage>
</organism>